<keyword evidence="2" id="KW-0812">Transmembrane</keyword>
<dbReference type="PANTHER" id="PTHR35371:SF1">
    <property type="entry name" value="BLR7753 PROTEIN"/>
    <property type="match status" value="1"/>
</dbReference>
<sequence length="110" mass="12171">MPRTNLEAWKARLPADVWNHLARARGAHINSMEVFPLFAAAMVAGNVAQLPAKDLNSVALSFFAARTLYMGLYMSIKSDTLAYARTGAYAWSIVIPIMCLWRAGQRIGQD</sequence>
<evidence type="ECO:0000256" key="3">
    <source>
        <dbReference type="ARBA" id="ARBA00022989"/>
    </source>
</evidence>
<keyword evidence="6" id="KW-1185">Reference proteome</keyword>
<comment type="caution">
    <text evidence="5">The sequence shown here is derived from an EMBL/GenBank/DDBJ whole genome shotgun (WGS) entry which is preliminary data.</text>
</comment>
<reference evidence="5" key="1">
    <citation type="submission" date="2023-04" db="EMBL/GenBank/DDBJ databases">
        <title>Black Yeasts Isolated from many extreme environments.</title>
        <authorList>
            <person name="Coleine C."/>
            <person name="Stajich J.E."/>
            <person name="Selbmann L."/>
        </authorList>
    </citation>
    <scope>NUCLEOTIDE SEQUENCE</scope>
    <source>
        <strain evidence="5">CCFEE 5312</strain>
    </source>
</reference>
<dbReference type="SUPFAM" id="SSF161084">
    <property type="entry name" value="MAPEG domain-like"/>
    <property type="match status" value="1"/>
</dbReference>
<keyword evidence="3" id="KW-1133">Transmembrane helix</keyword>
<evidence type="ECO:0000256" key="2">
    <source>
        <dbReference type="ARBA" id="ARBA00022692"/>
    </source>
</evidence>
<evidence type="ECO:0008006" key="7">
    <source>
        <dbReference type="Google" id="ProtNLM"/>
    </source>
</evidence>
<dbReference type="InterPro" id="IPR023352">
    <property type="entry name" value="MAPEG-like_dom_sf"/>
</dbReference>
<dbReference type="PANTHER" id="PTHR35371">
    <property type="entry name" value="INNER MEMBRANE PROTEIN"/>
    <property type="match status" value="1"/>
</dbReference>
<dbReference type="Gene3D" id="1.20.120.550">
    <property type="entry name" value="Membrane associated eicosanoid/glutathione metabolism-like domain"/>
    <property type="match status" value="1"/>
</dbReference>
<dbReference type="InterPro" id="IPR001129">
    <property type="entry name" value="Membr-assoc_MAPEG"/>
</dbReference>
<keyword evidence="4" id="KW-0472">Membrane</keyword>
<evidence type="ECO:0000256" key="1">
    <source>
        <dbReference type="ARBA" id="ARBA00004370"/>
    </source>
</evidence>
<gene>
    <name evidence="5" type="ORF">LTR09_007101</name>
</gene>
<accession>A0AAJ0DJZ4</accession>
<dbReference type="GO" id="GO:0016020">
    <property type="term" value="C:membrane"/>
    <property type="evidence" value="ECO:0007669"/>
    <property type="project" value="UniProtKB-SubCell"/>
</dbReference>
<dbReference type="EMBL" id="JAWDJX010000024">
    <property type="protein sequence ID" value="KAK3051801.1"/>
    <property type="molecule type" value="Genomic_DNA"/>
</dbReference>
<dbReference type="Proteomes" id="UP001271007">
    <property type="component" value="Unassembled WGS sequence"/>
</dbReference>
<comment type="subcellular location">
    <subcellularLocation>
        <location evidence="1">Membrane</location>
    </subcellularLocation>
</comment>
<evidence type="ECO:0000313" key="5">
    <source>
        <dbReference type="EMBL" id="KAK3051801.1"/>
    </source>
</evidence>
<name>A0AAJ0DJZ4_9PEZI</name>
<organism evidence="5 6">
    <name type="scientific">Extremus antarcticus</name>
    <dbReference type="NCBI Taxonomy" id="702011"/>
    <lineage>
        <taxon>Eukaryota</taxon>
        <taxon>Fungi</taxon>
        <taxon>Dikarya</taxon>
        <taxon>Ascomycota</taxon>
        <taxon>Pezizomycotina</taxon>
        <taxon>Dothideomycetes</taxon>
        <taxon>Dothideomycetidae</taxon>
        <taxon>Mycosphaerellales</taxon>
        <taxon>Extremaceae</taxon>
        <taxon>Extremus</taxon>
    </lineage>
</organism>
<proteinExistence type="predicted"/>
<evidence type="ECO:0000256" key="4">
    <source>
        <dbReference type="ARBA" id="ARBA00023136"/>
    </source>
</evidence>
<dbReference type="Pfam" id="PF01124">
    <property type="entry name" value="MAPEG"/>
    <property type="match status" value="1"/>
</dbReference>
<dbReference type="AlphaFoldDB" id="A0AAJ0DJZ4"/>
<protein>
    <recommendedName>
        <fullName evidence="7">MAPEG family protein</fullName>
    </recommendedName>
</protein>
<evidence type="ECO:0000313" key="6">
    <source>
        <dbReference type="Proteomes" id="UP001271007"/>
    </source>
</evidence>